<keyword evidence="2" id="KW-0479">Metal-binding</keyword>
<feature type="binding site" evidence="2">
    <location>
        <position position="180"/>
    </location>
    <ligand>
        <name>Fe cation</name>
        <dbReference type="ChEBI" id="CHEBI:24875"/>
        <label>1</label>
    </ligand>
</feature>
<organism evidence="3 4">
    <name type="scientific">candidate division Kazan bacterium RBG_13_50_9</name>
    <dbReference type="NCBI Taxonomy" id="1798535"/>
    <lineage>
        <taxon>Bacteria</taxon>
        <taxon>Bacteria division Kazan-3B-28</taxon>
    </lineage>
</organism>
<feature type="binding site" evidence="2">
    <location>
        <position position="39"/>
    </location>
    <ligand>
        <name>Fe cation</name>
        <dbReference type="ChEBI" id="CHEBI:24875"/>
        <label>2</label>
    </ligand>
</feature>
<dbReference type="GO" id="GO:0046872">
    <property type="term" value="F:metal ion binding"/>
    <property type="evidence" value="ECO:0007669"/>
    <property type="project" value="UniProtKB-KW"/>
</dbReference>
<feature type="active site" description="Proton donor" evidence="1">
    <location>
        <position position="67"/>
    </location>
</feature>
<dbReference type="Pfam" id="PF13277">
    <property type="entry name" value="YmdB"/>
    <property type="match status" value="1"/>
</dbReference>
<evidence type="ECO:0000256" key="2">
    <source>
        <dbReference type="PIRSR" id="PIRSR004789-51"/>
    </source>
</evidence>
<accession>A0A1F4NTM0</accession>
<evidence type="ECO:0000313" key="4">
    <source>
        <dbReference type="Proteomes" id="UP000176651"/>
    </source>
</evidence>
<dbReference type="EMBL" id="META01000003">
    <property type="protein sequence ID" value="OGB74232.1"/>
    <property type="molecule type" value="Genomic_DNA"/>
</dbReference>
<dbReference type="Gene3D" id="3.60.21.10">
    <property type="match status" value="1"/>
</dbReference>
<dbReference type="InterPro" id="IPR029052">
    <property type="entry name" value="Metallo-depent_PP-like"/>
</dbReference>
<evidence type="ECO:0008006" key="5">
    <source>
        <dbReference type="Google" id="ProtNLM"/>
    </source>
</evidence>
<protein>
    <recommendedName>
        <fullName evidence="5">Metallophosphoesterase</fullName>
    </recommendedName>
</protein>
<dbReference type="InterPro" id="IPR005235">
    <property type="entry name" value="YmdB-like"/>
</dbReference>
<dbReference type="STRING" id="1798535.A2V68_00485"/>
<feature type="binding site" evidence="2">
    <location>
        <position position="39"/>
    </location>
    <ligand>
        <name>Fe cation</name>
        <dbReference type="ChEBI" id="CHEBI:24875"/>
        <label>1</label>
    </ligand>
</feature>
<sequence>MKILFIGDIDALSGRQAVAKLLPQMKGDRQIDLVIANAENLDGLGAREVHIRQMQEAGVDIFTSGNHIWDDPDITPLIQKEDSPLLRPANYSVGTPGTGARLLSLSNSKKVLVINLMGRVFIPQSFDHPFFKFDEIMEQFKGEEPDIVFVDFHAEATSEKRAFGFYADGRATAVVGTHTHVPTADAQILPKGTAYITDVGMVGAKDSVLGLEKEAVIEFFKKEASVKTLVGKMSPNEAEFSAVLIDIDDATDQAKSIELICQ</sequence>
<feature type="binding site" evidence="2">
    <location>
        <position position="66"/>
    </location>
    <ligand>
        <name>Fe cation</name>
        <dbReference type="ChEBI" id="CHEBI:24875"/>
        <label>2</label>
    </ligand>
</feature>
<evidence type="ECO:0000313" key="3">
    <source>
        <dbReference type="EMBL" id="OGB74232.1"/>
    </source>
</evidence>
<feature type="binding site" evidence="2">
    <location>
        <position position="40"/>
    </location>
    <ligand>
        <name>Fe cation</name>
        <dbReference type="ChEBI" id="CHEBI:24875"/>
        <label>1</label>
    </ligand>
</feature>
<gene>
    <name evidence="3" type="ORF">A2V68_00485</name>
</gene>
<dbReference type="GO" id="GO:0004113">
    <property type="term" value="F:2',3'-cyclic-nucleotide 3'-phosphodiesterase activity"/>
    <property type="evidence" value="ECO:0007669"/>
    <property type="project" value="TreeGrafter"/>
</dbReference>
<name>A0A1F4NTM0_UNCK3</name>
<proteinExistence type="predicted"/>
<feature type="binding site" evidence="2">
    <location>
        <position position="178"/>
    </location>
    <ligand>
        <name>Fe cation</name>
        <dbReference type="ChEBI" id="CHEBI:24875"/>
        <label>2</label>
    </ligand>
</feature>
<dbReference type="PIRSF" id="PIRSF004789">
    <property type="entry name" value="DR1281"/>
    <property type="match status" value="1"/>
</dbReference>
<dbReference type="SUPFAM" id="SSF56300">
    <property type="entry name" value="Metallo-dependent phosphatases"/>
    <property type="match status" value="1"/>
</dbReference>
<reference evidence="3 4" key="1">
    <citation type="journal article" date="2016" name="Nat. Commun.">
        <title>Thousands of microbial genomes shed light on interconnected biogeochemical processes in an aquifer system.</title>
        <authorList>
            <person name="Anantharaman K."/>
            <person name="Brown C.T."/>
            <person name="Hug L.A."/>
            <person name="Sharon I."/>
            <person name="Castelle C.J."/>
            <person name="Probst A.J."/>
            <person name="Thomas B.C."/>
            <person name="Singh A."/>
            <person name="Wilkins M.J."/>
            <person name="Karaoz U."/>
            <person name="Brodie E.L."/>
            <person name="Williams K.H."/>
            <person name="Hubbard S.S."/>
            <person name="Banfield J.F."/>
        </authorList>
    </citation>
    <scope>NUCLEOTIDE SEQUENCE [LARGE SCALE GENOMIC DNA]</scope>
</reference>
<dbReference type="AlphaFoldDB" id="A0A1F4NTM0"/>
<dbReference type="PANTHER" id="PTHR36303">
    <property type="entry name" value="2',3'-CYCLIC-NUCLEOTIDE 2'-PHOSPHODIESTERASE"/>
    <property type="match status" value="1"/>
</dbReference>
<evidence type="ECO:0000256" key="1">
    <source>
        <dbReference type="PIRSR" id="PIRSR004789-50"/>
    </source>
</evidence>
<dbReference type="PANTHER" id="PTHR36303:SF1">
    <property type="entry name" value="2',3'-CYCLIC-NUCLEOTIDE 2'-PHOSPHODIESTERASE"/>
    <property type="match status" value="1"/>
</dbReference>
<feature type="binding site" evidence="2">
    <location>
        <position position="153"/>
    </location>
    <ligand>
        <name>Fe cation</name>
        <dbReference type="ChEBI" id="CHEBI:24875"/>
        <label>2</label>
    </ligand>
</feature>
<comment type="caution">
    <text evidence="3">The sequence shown here is derived from an EMBL/GenBank/DDBJ whole genome shotgun (WGS) entry which is preliminary data.</text>
</comment>
<feature type="binding site" evidence="2">
    <location>
        <position position="8"/>
    </location>
    <ligand>
        <name>Fe cation</name>
        <dbReference type="ChEBI" id="CHEBI:24875"/>
        <label>1</label>
    </ligand>
</feature>
<dbReference type="Proteomes" id="UP000176651">
    <property type="component" value="Unassembled WGS sequence"/>
</dbReference>